<keyword evidence="2" id="KW-1185">Reference proteome</keyword>
<accession>A0ABR6R6K2</accession>
<gene>
    <name evidence="1" type="ORF">GGD45_005267</name>
</gene>
<evidence type="ECO:0000313" key="1">
    <source>
        <dbReference type="EMBL" id="MBB6494816.1"/>
    </source>
</evidence>
<comment type="caution">
    <text evidence="1">The sequence shown here is derived from an EMBL/GenBank/DDBJ whole genome shotgun (WGS) entry which is preliminary data.</text>
</comment>
<dbReference type="EMBL" id="JACHBF010000021">
    <property type="protein sequence ID" value="MBB6494816.1"/>
    <property type="molecule type" value="Genomic_DNA"/>
</dbReference>
<organism evidence="1 2">
    <name type="scientific">Rhizobium tropici</name>
    <dbReference type="NCBI Taxonomy" id="398"/>
    <lineage>
        <taxon>Bacteria</taxon>
        <taxon>Pseudomonadati</taxon>
        <taxon>Pseudomonadota</taxon>
        <taxon>Alphaproteobacteria</taxon>
        <taxon>Hyphomicrobiales</taxon>
        <taxon>Rhizobiaceae</taxon>
        <taxon>Rhizobium/Agrobacterium group</taxon>
        <taxon>Rhizobium</taxon>
    </lineage>
</organism>
<proteinExistence type="predicted"/>
<protein>
    <submittedName>
        <fullName evidence="1">Uncharacterized protein</fullName>
    </submittedName>
</protein>
<dbReference type="Proteomes" id="UP000526625">
    <property type="component" value="Unassembled WGS sequence"/>
</dbReference>
<reference evidence="1 2" key="1">
    <citation type="submission" date="2020-08" db="EMBL/GenBank/DDBJ databases">
        <title>Genomic Encyclopedia of Type Strains, Phase IV (KMG-V): Genome sequencing to study the core and pangenomes of soil and plant-associated prokaryotes.</title>
        <authorList>
            <person name="Whitman W."/>
        </authorList>
    </citation>
    <scope>NUCLEOTIDE SEQUENCE [LARGE SCALE GENOMIC DNA]</scope>
    <source>
        <strain evidence="1 2">SEMIA 4059</strain>
    </source>
</reference>
<name>A0ABR6R6K2_RHITR</name>
<sequence>MGARNQLFGNGAFDIRNVGHQSYSKAAAVGTVQSDFPRWRGLMSLPAG</sequence>
<evidence type="ECO:0000313" key="2">
    <source>
        <dbReference type="Proteomes" id="UP000526625"/>
    </source>
</evidence>